<dbReference type="EMBL" id="MU394358">
    <property type="protein sequence ID" value="KAI6083050.1"/>
    <property type="molecule type" value="Genomic_DNA"/>
</dbReference>
<keyword evidence="2" id="KW-1185">Reference proteome</keyword>
<evidence type="ECO:0000313" key="2">
    <source>
        <dbReference type="Proteomes" id="UP001497680"/>
    </source>
</evidence>
<protein>
    <submittedName>
        <fullName evidence="1">Uncharacterized protein</fullName>
    </submittedName>
</protein>
<sequence>MIYINTLFAVLGAIVVGVLADGGYSLNCRNMSLVNLNQKHLGLRAYCDTTTGTPQCSILDLDLCYRTKGNDLKLDPMDNGKLSSNCSMDTCSLGGGGYSATQLHCRCRHDTRRHKHSPSSTDTNALMSNDNGFLKCFDNNATFESDCTQKPAVRRGSGNRYPVPSWTLIFLFGPLYLAFFYGAGW</sequence>
<accession>A0ACC0CSJ1</accession>
<evidence type="ECO:0000313" key="1">
    <source>
        <dbReference type="EMBL" id="KAI6083050.1"/>
    </source>
</evidence>
<dbReference type="Proteomes" id="UP001497680">
    <property type="component" value="Unassembled WGS sequence"/>
</dbReference>
<gene>
    <name evidence="1" type="ORF">F4821DRAFT_245541</name>
</gene>
<organism evidence="1 2">
    <name type="scientific">Hypoxylon rubiginosum</name>
    <dbReference type="NCBI Taxonomy" id="110542"/>
    <lineage>
        <taxon>Eukaryota</taxon>
        <taxon>Fungi</taxon>
        <taxon>Dikarya</taxon>
        <taxon>Ascomycota</taxon>
        <taxon>Pezizomycotina</taxon>
        <taxon>Sordariomycetes</taxon>
        <taxon>Xylariomycetidae</taxon>
        <taxon>Xylariales</taxon>
        <taxon>Hypoxylaceae</taxon>
        <taxon>Hypoxylon</taxon>
    </lineage>
</organism>
<comment type="caution">
    <text evidence="1">The sequence shown here is derived from an EMBL/GenBank/DDBJ whole genome shotgun (WGS) entry which is preliminary data.</text>
</comment>
<proteinExistence type="predicted"/>
<reference evidence="1 2" key="1">
    <citation type="journal article" date="2022" name="New Phytol.">
        <title>Ecological generalism drives hyperdiversity of secondary metabolite gene clusters in xylarialean endophytes.</title>
        <authorList>
            <person name="Franco M.E.E."/>
            <person name="Wisecaver J.H."/>
            <person name="Arnold A.E."/>
            <person name="Ju Y.M."/>
            <person name="Slot J.C."/>
            <person name="Ahrendt S."/>
            <person name="Moore L.P."/>
            <person name="Eastman K.E."/>
            <person name="Scott K."/>
            <person name="Konkel Z."/>
            <person name="Mondo S.J."/>
            <person name="Kuo A."/>
            <person name="Hayes R.D."/>
            <person name="Haridas S."/>
            <person name="Andreopoulos B."/>
            <person name="Riley R."/>
            <person name="LaButti K."/>
            <person name="Pangilinan J."/>
            <person name="Lipzen A."/>
            <person name="Amirebrahimi M."/>
            <person name="Yan J."/>
            <person name="Adam C."/>
            <person name="Keymanesh K."/>
            <person name="Ng V."/>
            <person name="Louie K."/>
            <person name="Northen T."/>
            <person name="Drula E."/>
            <person name="Henrissat B."/>
            <person name="Hsieh H.M."/>
            <person name="Youens-Clark K."/>
            <person name="Lutzoni F."/>
            <person name="Miadlikowska J."/>
            <person name="Eastwood D.C."/>
            <person name="Hamelin R.C."/>
            <person name="Grigoriev I.V."/>
            <person name="U'Ren J.M."/>
        </authorList>
    </citation>
    <scope>NUCLEOTIDE SEQUENCE [LARGE SCALE GENOMIC DNA]</scope>
    <source>
        <strain evidence="1 2">ER1909</strain>
    </source>
</reference>
<name>A0ACC0CSJ1_9PEZI</name>